<dbReference type="SUPFAM" id="SSF64518">
    <property type="entry name" value="Phase 1 flagellin"/>
    <property type="match status" value="1"/>
</dbReference>
<evidence type="ECO:0000259" key="4">
    <source>
        <dbReference type="Pfam" id="PF00700"/>
    </source>
</evidence>
<name>A0A3A6PRF2_9BACL</name>
<evidence type="ECO:0000256" key="1">
    <source>
        <dbReference type="ARBA" id="ARBA00004365"/>
    </source>
</evidence>
<proteinExistence type="inferred from homology"/>
<dbReference type="Gene3D" id="6.10.10.10">
    <property type="entry name" value="Flagellar export chaperone, C-terminal domain"/>
    <property type="match status" value="1"/>
</dbReference>
<dbReference type="GO" id="GO:0009288">
    <property type="term" value="C:bacterial-type flagellum"/>
    <property type="evidence" value="ECO:0007669"/>
    <property type="project" value="UniProtKB-SubCell"/>
</dbReference>
<sequence length="195" mass="21816">MAYNAITTAWENAVLDDGEVLEFGFSLSNFNFKKDVFRFEEEYTETIHSIVETVTTDIKDIDYIPPKVDIQTGDRENQVLNIPLFNVKSDGLGIANIGILPPADPEASLAQTEGALKRVNNFRSIYGALQNRLEHTMKSVDNYAENLMAAESRIRDTDMAKEMMELTKSNILTQAAQAMLSHANSNPQSILQLIK</sequence>
<dbReference type="GO" id="GO:0005198">
    <property type="term" value="F:structural molecule activity"/>
    <property type="evidence" value="ECO:0007669"/>
    <property type="project" value="InterPro"/>
</dbReference>
<comment type="subcellular location">
    <subcellularLocation>
        <location evidence="1">Bacterial flagellum</location>
    </subcellularLocation>
</comment>
<comment type="caution">
    <text evidence="5">The sequence shown here is derived from an EMBL/GenBank/DDBJ whole genome shotgun (WGS) entry which is preliminary data.</text>
</comment>
<dbReference type="EMBL" id="QXQB01000003">
    <property type="protein sequence ID" value="RJX39261.1"/>
    <property type="molecule type" value="Genomic_DNA"/>
</dbReference>
<dbReference type="InterPro" id="IPR042187">
    <property type="entry name" value="Flagellin_C_sub2"/>
</dbReference>
<dbReference type="InterPro" id="IPR046358">
    <property type="entry name" value="Flagellin_C"/>
</dbReference>
<dbReference type="InterPro" id="IPR001492">
    <property type="entry name" value="Flagellin"/>
</dbReference>
<dbReference type="OrthoDB" id="9796789at2"/>
<evidence type="ECO:0000256" key="2">
    <source>
        <dbReference type="ARBA" id="ARBA00005709"/>
    </source>
</evidence>
<feature type="domain" description="Flagellin C-terminal" evidence="4">
    <location>
        <begin position="111"/>
        <end position="194"/>
    </location>
</feature>
<keyword evidence="3" id="KW-0975">Bacterial flagellum</keyword>
<keyword evidence="6" id="KW-1185">Reference proteome</keyword>
<organism evidence="5 6">
    <name type="scientific">Paenibacillus pinisoli</name>
    <dbReference type="NCBI Taxonomy" id="1276110"/>
    <lineage>
        <taxon>Bacteria</taxon>
        <taxon>Bacillati</taxon>
        <taxon>Bacillota</taxon>
        <taxon>Bacilli</taxon>
        <taxon>Bacillales</taxon>
        <taxon>Paenibacillaceae</taxon>
        <taxon>Paenibacillus</taxon>
    </lineage>
</organism>
<dbReference type="Pfam" id="PF00700">
    <property type="entry name" value="Flagellin_C"/>
    <property type="match status" value="1"/>
</dbReference>
<accession>A0A3A6PRF2</accession>
<evidence type="ECO:0000313" key="5">
    <source>
        <dbReference type="EMBL" id="RJX39261.1"/>
    </source>
</evidence>
<dbReference type="PANTHER" id="PTHR42792:SF2">
    <property type="entry name" value="FLAGELLIN"/>
    <property type="match status" value="1"/>
</dbReference>
<evidence type="ECO:0000313" key="6">
    <source>
        <dbReference type="Proteomes" id="UP000267798"/>
    </source>
</evidence>
<protein>
    <recommendedName>
        <fullName evidence="4">Flagellin C-terminal domain-containing protein</fullName>
    </recommendedName>
</protein>
<dbReference type="PANTHER" id="PTHR42792">
    <property type="entry name" value="FLAGELLIN"/>
    <property type="match status" value="1"/>
</dbReference>
<comment type="similarity">
    <text evidence="2">Belongs to the bacterial flagellin family.</text>
</comment>
<evidence type="ECO:0000256" key="3">
    <source>
        <dbReference type="ARBA" id="ARBA00023143"/>
    </source>
</evidence>
<gene>
    <name evidence="5" type="ORF">D3P09_15755</name>
</gene>
<reference evidence="5 6" key="1">
    <citation type="submission" date="2018-09" db="EMBL/GenBank/DDBJ databases">
        <title>Paenibacillus aracenensis nov. sp. isolated from a cave in southern Spain.</title>
        <authorList>
            <person name="Jurado V."/>
            <person name="Gutierrez-Patricio S."/>
            <person name="Gonzalez-Pimentel J.L."/>
            <person name="Miller A.Z."/>
            <person name="Laiz L."/>
            <person name="Saiz-Jimenez C."/>
        </authorList>
    </citation>
    <scope>NUCLEOTIDE SEQUENCE [LARGE SCALE GENOMIC DNA]</scope>
    <source>
        <strain evidence="5 6">JCM 19203</strain>
    </source>
</reference>
<dbReference type="Gene3D" id="1.20.1330.10">
    <property type="entry name" value="f41 fragment of flagellin, N-terminal domain"/>
    <property type="match status" value="1"/>
</dbReference>
<dbReference type="Proteomes" id="UP000267798">
    <property type="component" value="Unassembled WGS sequence"/>
</dbReference>
<dbReference type="AlphaFoldDB" id="A0A3A6PRF2"/>